<comment type="caution">
    <text evidence="4">The sequence shown here is derived from an EMBL/GenBank/DDBJ whole genome shotgun (WGS) entry which is preliminary data.</text>
</comment>
<feature type="domain" description="Tryptophan synthase beta chain-like PALP" evidence="3">
    <location>
        <begin position="23"/>
        <end position="320"/>
    </location>
</feature>
<dbReference type="Pfam" id="PF00291">
    <property type="entry name" value="PALP"/>
    <property type="match status" value="1"/>
</dbReference>
<sequence>MTINETATAPAEATASRPIARNITDLIGNTPLLDLDAFAQRRGAKASLIAKIEFFNPLSSVKDRIAWAIIREAEESGELRTGQRIVDITSGNTGVALAAIATSRGYPVKFYLGDNTSPDKRKLLETLGAELVTVPNSIFIDPEGLTKLVEQIEREHPEAYFTNQLGNPSNPTEHYRTTGPEIWRDTEGAVDVFVAGVGTGGTVSGAGRYLREQKPDVRIVVAEPGDASLPTEEQPYPAEIDGVHKVAELEDDQLPPNYDREIADEIISIEAEAAYAVARDVLRETGLFVGASAGATIGVALQLSQRDEFAGKTIVAIVPDSGERYLSAGVFG</sequence>
<evidence type="ECO:0000259" key="3">
    <source>
        <dbReference type="Pfam" id="PF00291"/>
    </source>
</evidence>
<gene>
    <name evidence="4" type="ORF">ACFSW7_12720</name>
</gene>
<evidence type="ECO:0000256" key="1">
    <source>
        <dbReference type="ARBA" id="ARBA00001933"/>
    </source>
</evidence>
<keyword evidence="5" id="KW-1185">Reference proteome</keyword>
<accession>A0ABW5V0L1</accession>
<dbReference type="Proteomes" id="UP001597492">
    <property type="component" value="Unassembled WGS sequence"/>
</dbReference>
<evidence type="ECO:0000313" key="5">
    <source>
        <dbReference type="Proteomes" id="UP001597492"/>
    </source>
</evidence>
<dbReference type="PANTHER" id="PTHR10314">
    <property type="entry name" value="CYSTATHIONINE BETA-SYNTHASE"/>
    <property type="match status" value="1"/>
</dbReference>
<dbReference type="InterPro" id="IPR050214">
    <property type="entry name" value="Cys_Synth/Cystath_Beta-Synth"/>
</dbReference>
<dbReference type="RefSeq" id="WP_019618754.1">
    <property type="nucleotide sequence ID" value="NZ_JBHUNE010000009.1"/>
</dbReference>
<dbReference type="InterPro" id="IPR036052">
    <property type="entry name" value="TrpB-like_PALP_sf"/>
</dbReference>
<reference evidence="5" key="1">
    <citation type="journal article" date="2019" name="Int. J. Syst. Evol. Microbiol.">
        <title>The Global Catalogue of Microorganisms (GCM) 10K type strain sequencing project: providing services to taxonomists for standard genome sequencing and annotation.</title>
        <authorList>
            <consortium name="The Broad Institute Genomics Platform"/>
            <consortium name="The Broad Institute Genome Sequencing Center for Infectious Disease"/>
            <person name="Wu L."/>
            <person name="Ma J."/>
        </authorList>
    </citation>
    <scope>NUCLEOTIDE SEQUENCE [LARGE SCALE GENOMIC DNA]</scope>
    <source>
        <strain evidence="5">TISTR 1514</strain>
    </source>
</reference>
<dbReference type="CDD" id="cd01561">
    <property type="entry name" value="CBS_like"/>
    <property type="match status" value="1"/>
</dbReference>
<dbReference type="Gene3D" id="3.40.50.1100">
    <property type="match status" value="2"/>
</dbReference>
<keyword evidence="2" id="KW-0663">Pyridoxal phosphate</keyword>
<dbReference type="InterPro" id="IPR001926">
    <property type="entry name" value="TrpB-like_PALP"/>
</dbReference>
<organism evidence="4 5">
    <name type="scientific">Gulosibacter faecalis</name>
    <dbReference type="NCBI Taxonomy" id="272240"/>
    <lineage>
        <taxon>Bacteria</taxon>
        <taxon>Bacillati</taxon>
        <taxon>Actinomycetota</taxon>
        <taxon>Actinomycetes</taxon>
        <taxon>Micrococcales</taxon>
        <taxon>Microbacteriaceae</taxon>
        <taxon>Gulosibacter</taxon>
    </lineage>
</organism>
<dbReference type="EMBL" id="JBHUNE010000009">
    <property type="protein sequence ID" value="MFD2759240.1"/>
    <property type="molecule type" value="Genomic_DNA"/>
</dbReference>
<proteinExistence type="predicted"/>
<name>A0ABW5V0L1_9MICO</name>
<comment type="cofactor">
    <cofactor evidence="1">
        <name>pyridoxal 5'-phosphate</name>
        <dbReference type="ChEBI" id="CHEBI:597326"/>
    </cofactor>
</comment>
<dbReference type="SUPFAM" id="SSF53686">
    <property type="entry name" value="Tryptophan synthase beta subunit-like PLP-dependent enzymes"/>
    <property type="match status" value="1"/>
</dbReference>
<evidence type="ECO:0000256" key="2">
    <source>
        <dbReference type="ARBA" id="ARBA00022898"/>
    </source>
</evidence>
<protein>
    <submittedName>
        <fullName evidence="4">PLP-dependent cysteine synthase family protein</fullName>
    </submittedName>
</protein>
<evidence type="ECO:0000313" key="4">
    <source>
        <dbReference type="EMBL" id="MFD2759240.1"/>
    </source>
</evidence>